<dbReference type="KEGG" id="vg:41332200"/>
<name>Q6XM26_9PHYC</name>
<proteinExistence type="predicted"/>
<reference evidence="1" key="2">
    <citation type="submission" date="2003-01" db="EMBL/GenBank/DDBJ databases">
        <title>Partial Nucleotide Sequence of the Feldmannia irregularis Virus FirrV-1 Genome: On the Evolution of Large Phaeoviral Genomes.</title>
        <authorList>
            <person name="Delaroque N."/>
            <person name="Knippers R."/>
            <person name="Mueller D.G."/>
            <person name="Boland W."/>
        </authorList>
    </citation>
    <scope>NUCLEOTIDE SEQUENCE</scope>
    <source>
        <strain evidence="1">FirrV-1</strain>
    </source>
</reference>
<reference evidence="1" key="1">
    <citation type="journal article" date="2003" name="J. Mol. Evol.">
        <title>Comparisons of two large phaeoviral genomes and evolutionary implications.</title>
        <authorList>
            <person name="Delaroque N."/>
            <person name="Boland W."/>
            <person name="Muller D.G."/>
            <person name="Knippers R."/>
        </authorList>
    </citation>
    <scope>NUCLEOTIDE SEQUENCE</scope>
    <source>
        <strain evidence="1">FirrV-1</strain>
    </source>
</reference>
<dbReference type="RefSeq" id="YP_009665623.1">
    <property type="nucleotide sequence ID" value="NC_043252.1"/>
</dbReference>
<dbReference type="EMBL" id="AY225134">
    <property type="protein sequence ID" value="AAR26885.1"/>
    <property type="molecule type" value="Genomic_DNA"/>
</dbReference>
<protein>
    <submittedName>
        <fullName evidence="1">FirrV-1-B10</fullName>
    </submittedName>
</protein>
<accession>Q6XM26</accession>
<dbReference type="GeneID" id="41332200"/>
<sequence>MSRTHAPQQHPTMAATHFSEFDVSTLKLSPPKTSKANVGCKTAYITAVGSVKIAIQTPIMTLPWDIVPKKLDDVSNVRAELSLSFVGINEDDPENELKKFKDFLSTFDQKIKTLISETHGAMGKNSEDTRLEASFRDSIKESATGNYPPTIQSKIWLNLKQGGSPSIVEDFDMDVMVFDLEGCQIQTDQMQKGCPAAAILEPSYVWCSALGVGITWVAKQVALQPKSASTFGFNLGKNVAEHEEHEEHEES</sequence>
<evidence type="ECO:0000313" key="1">
    <source>
        <dbReference type="EMBL" id="AAR26885.1"/>
    </source>
</evidence>
<organism evidence="1">
    <name type="scientific">Feldmannia irregularis virus a</name>
    <dbReference type="NCBI Taxonomy" id="231992"/>
    <lineage>
        <taxon>Viruses</taxon>
        <taxon>Varidnaviria</taxon>
        <taxon>Bamfordvirae</taxon>
        <taxon>Nucleocytoviricota</taxon>
        <taxon>Megaviricetes</taxon>
        <taxon>Algavirales</taxon>
        <taxon>Phycodnaviridae</taxon>
        <taxon>Phaeovirus</taxon>
        <taxon>Phaeovirus irregularis</taxon>
    </lineage>
</organism>